<dbReference type="InterPro" id="IPR011547">
    <property type="entry name" value="SLC26A/SulP_dom"/>
</dbReference>
<feature type="transmembrane region" description="Helical" evidence="5">
    <location>
        <begin position="200"/>
        <end position="218"/>
    </location>
</feature>
<dbReference type="Proteomes" id="UP000002535">
    <property type="component" value="Chromosome"/>
</dbReference>
<dbReference type="CDD" id="cd07042">
    <property type="entry name" value="STAS_SulP_like_sulfate_transporter"/>
    <property type="match status" value="1"/>
</dbReference>
<evidence type="ECO:0000259" key="6">
    <source>
        <dbReference type="PROSITE" id="PS50801"/>
    </source>
</evidence>
<dbReference type="HOGENOM" id="CLU_003182_7_0_3"/>
<dbReference type="EMBL" id="CP000095">
    <property type="protein sequence ID" value="AAZ58122.1"/>
    <property type="molecule type" value="Genomic_DNA"/>
</dbReference>
<dbReference type="SUPFAM" id="SSF52091">
    <property type="entry name" value="SpoIIaa-like"/>
    <property type="match status" value="1"/>
</dbReference>
<feature type="transmembrane region" description="Helical" evidence="5">
    <location>
        <begin position="108"/>
        <end position="128"/>
    </location>
</feature>
<dbReference type="KEGG" id="pmn:PMN2A_0631"/>
<reference evidence="7 8" key="1">
    <citation type="journal article" date="2007" name="PLoS Genet.">
        <title>Patterns and implications of gene gain and loss in the evolution of Prochlorococcus.</title>
        <authorList>
            <person name="Kettler G.C."/>
            <person name="Martiny A.C."/>
            <person name="Huang K."/>
            <person name="Zucker J."/>
            <person name="Coleman M.L."/>
            <person name="Rodrigue S."/>
            <person name="Chen F."/>
            <person name="Lapidus A."/>
            <person name="Ferriera S."/>
            <person name="Johnson J."/>
            <person name="Steglich C."/>
            <person name="Church G.M."/>
            <person name="Richardson P."/>
            <person name="Chisholm S.W."/>
        </authorList>
    </citation>
    <scope>NUCLEOTIDE SEQUENCE [LARGE SCALE GENOMIC DNA]</scope>
    <source>
        <strain evidence="7 8">NATL2A</strain>
    </source>
</reference>
<evidence type="ECO:0000256" key="4">
    <source>
        <dbReference type="ARBA" id="ARBA00023136"/>
    </source>
</evidence>
<evidence type="ECO:0000256" key="2">
    <source>
        <dbReference type="ARBA" id="ARBA00022692"/>
    </source>
</evidence>
<dbReference type="InterPro" id="IPR036513">
    <property type="entry name" value="STAS_dom_sf"/>
</dbReference>
<keyword evidence="8" id="KW-1185">Reference proteome</keyword>
<protein>
    <submittedName>
        <fullName evidence="7">Sulfate transporter</fullName>
    </submittedName>
</protein>
<dbReference type="InterPro" id="IPR052706">
    <property type="entry name" value="Membrane-Transporter-like"/>
</dbReference>
<dbReference type="PANTHER" id="PTHR43310">
    <property type="entry name" value="SULFATE TRANSPORTER YBAR-RELATED"/>
    <property type="match status" value="1"/>
</dbReference>
<sequence>MACLIRQDGRSVVLKLKNLLAKERIISPSRDVIAGLVVAFAMIPEAIAFSGIAGVDPRVGLFGAFLLSVTLAIFGGRMAMITSVTGSTALLMTGIVQQGENISPGLGLQYLLAAGLLTGVLQIAWGYLRLAHQMRFVPQPVMDGFVNGLAILIFLAQLPHLGIDIAHSEKVVTAVQLPAVWGLTILTLLIIYLLPKFTKLLPSALVAIFICTAISIVFKLNVPSVSNLGILPNGLPSFGIPKVPFNFETLGLILPTALAISLVGLMETFLTQDILDDMTDKSTNKNVEARGQGIGNIVSSLFGGMAGCALVGQSVMNVGYGGRTRLSTLSSGVCLIAMILAAKDWVNQIPMATLVGVMIMIAINTASWVSIKDIRRIPRSDSSVMILTVFVTVITHNLALGLLSGVGLAAILFSRKVAKVIKVESSLNGKDHRIYKVSGQLFFVSSIYFRQGFELHEHPKKITIDMAEAHIWDQSGVTVLDQVIRRIKLGGSEVEVINLNDESLNLFSRIGQASEAGGRGGEFKSAH</sequence>
<dbReference type="InterPro" id="IPR002645">
    <property type="entry name" value="STAS_dom"/>
</dbReference>
<evidence type="ECO:0000313" key="8">
    <source>
        <dbReference type="Proteomes" id="UP000002535"/>
    </source>
</evidence>
<evidence type="ECO:0000256" key="3">
    <source>
        <dbReference type="ARBA" id="ARBA00022989"/>
    </source>
</evidence>
<dbReference type="STRING" id="59920.PMN2A_0631"/>
<gene>
    <name evidence="7" type="ordered locus">PMN2A_0631</name>
</gene>
<feature type="domain" description="STAS" evidence="6">
    <location>
        <begin position="434"/>
        <end position="511"/>
    </location>
</feature>
<keyword evidence="3 5" id="KW-1133">Transmembrane helix</keyword>
<feature type="transmembrane region" description="Helical" evidence="5">
    <location>
        <begin position="383"/>
        <end position="413"/>
    </location>
</feature>
<feature type="transmembrane region" description="Helical" evidence="5">
    <location>
        <begin position="252"/>
        <end position="272"/>
    </location>
</feature>
<evidence type="ECO:0000256" key="1">
    <source>
        <dbReference type="ARBA" id="ARBA00004141"/>
    </source>
</evidence>
<evidence type="ECO:0000256" key="5">
    <source>
        <dbReference type="SAM" id="Phobius"/>
    </source>
</evidence>
<dbReference type="Pfam" id="PF00916">
    <property type="entry name" value="Sulfate_transp"/>
    <property type="match status" value="1"/>
</dbReference>
<dbReference type="Gene3D" id="3.30.750.24">
    <property type="entry name" value="STAS domain"/>
    <property type="match status" value="1"/>
</dbReference>
<dbReference type="PANTHER" id="PTHR43310:SF1">
    <property type="entry name" value="SULFATE TRANSPORTER YBAR-RELATED"/>
    <property type="match status" value="1"/>
</dbReference>
<organism evidence="7 8">
    <name type="scientific">Prochlorococcus marinus (strain NATL2A)</name>
    <dbReference type="NCBI Taxonomy" id="59920"/>
    <lineage>
        <taxon>Bacteria</taxon>
        <taxon>Bacillati</taxon>
        <taxon>Cyanobacteriota</taxon>
        <taxon>Cyanophyceae</taxon>
        <taxon>Synechococcales</taxon>
        <taxon>Prochlorococcaceae</taxon>
        <taxon>Prochlorococcus</taxon>
    </lineage>
</organism>
<accession>Q46K56</accession>
<dbReference type="PROSITE" id="PS50801">
    <property type="entry name" value="STAS"/>
    <property type="match status" value="1"/>
</dbReference>
<feature type="transmembrane region" description="Helical" evidence="5">
    <location>
        <begin position="171"/>
        <end position="193"/>
    </location>
</feature>
<dbReference type="AlphaFoldDB" id="Q46K56"/>
<name>Q46K56_PROMT</name>
<feature type="transmembrane region" description="Helical" evidence="5">
    <location>
        <begin position="32"/>
        <end position="52"/>
    </location>
</feature>
<feature type="transmembrane region" description="Helical" evidence="5">
    <location>
        <begin position="349"/>
        <end position="371"/>
    </location>
</feature>
<feature type="transmembrane region" description="Helical" evidence="5">
    <location>
        <begin position="293"/>
        <end position="312"/>
    </location>
</feature>
<feature type="transmembrane region" description="Helical" evidence="5">
    <location>
        <begin position="58"/>
        <end position="74"/>
    </location>
</feature>
<keyword evidence="2 5" id="KW-0812">Transmembrane</keyword>
<evidence type="ECO:0000313" key="7">
    <source>
        <dbReference type="EMBL" id="AAZ58122.1"/>
    </source>
</evidence>
<dbReference type="Pfam" id="PF01740">
    <property type="entry name" value="STAS"/>
    <property type="match status" value="1"/>
</dbReference>
<dbReference type="GO" id="GO:0016020">
    <property type="term" value="C:membrane"/>
    <property type="evidence" value="ECO:0007669"/>
    <property type="project" value="UniProtKB-SubCell"/>
</dbReference>
<dbReference type="PhylomeDB" id="Q46K56"/>
<proteinExistence type="predicted"/>
<feature type="transmembrane region" description="Helical" evidence="5">
    <location>
        <begin position="140"/>
        <end position="159"/>
    </location>
</feature>
<keyword evidence="4 5" id="KW-0472">Membrane</keyword>
<comment type="subcellular location">
    <subcellularLocation>
        <location evidence="1">Membrane</location>
        <topology evidence="1">Multi-pass membrane protein</topology>
    </subcellularLocation>
</comment>